<dbReference type="AlphaFoldDB" id="A0A1G1XS47"/>
<evidence type="ECO:0008006" key="4">
    <source>
        <dbReference type="Google" id="ProtNLM"/>
    </source>
</evidence>
<accession>A0A1G1XS47</accession>
<protein>
    <recommendedName>
        <fullName evidence="4">PPM-type phosphatase domain-containing protein</fullName>
    </recommendedName>
</protein>
<keyword evidence="1" id="KW-0472">Membrane</keyword>
<keyword evidence="1" id="KW-0812">Transmembrane</keyword>
<dbReference type="InterPro" id="IPR011044">
    <property type="entry name" value="Quino_amine_DH_bsu"/>
</dbReference>
<dbReference type="SUPFAM" id="SSF50969">
    <property type="entry name" value="YVTN repeat-like/Quinoprotein amine dehydrogenase"/>
    <property type="match status" value="1"/>
</dbReference>
<evidence type="ECO:0000313" key="3">
    <source>
        <dbReference type="Proteomes" id="UP000176260"/>
    </source>
</evidence>
<feature type="transmembrane region" description="Helical" evidence="1">
    <location>
        <begin position="385"/>
        <end position="404"/>
    </location>
</feature>
<proteinExistence type="predicted"/>
<comment type="caution">
    <text evidence="2">The sequence shown here is derived from an EMBL/GenBank/DDBJ whole genome shotgun (WGS) entry which is preliminary data.</text>
</comment>
<reference evidence="2 3" key="1">
    <citation type="journal article" date="2016" name="Nat. Commun.">
        <title>Thousands of microbial genomes shed light on interconnected biogeochemical processes in an aquifer system.</title>
        <authorList>
            <person name="Anantharaman K."/>
            <person name="Brown C.T."/>
            <person name="Hug L.A."/>
            <person name="Sharon I."/>
            <person name="Castelle C.J."/>
            <person name="Probst A.J."/>
            <person name="Thomas B.C."/>
            <person name="Singh A."/>
            <person name="Wilkins M.J."/>
            <person name="Karaoz U."/>
            <person name="Brodie E.L."/>
            <person name="Williams K.H."/>
            <person name="Hubbard S.S."/>
            <person name="Banfield J.F."/>
        </authorList>
    </citation>
    <scope>NUCLEOTIDE SEQUENCE [LARGE SCALE GENOMIC DNA]</scope>
</reference>
<sequence length="748" mass="86570">MNQIVNQFAHIFIHYYSNKTASSCKLFISEPTQNQERLLGCLFGILEINTPSRENAPLINLLINELEETYYSKAENENIKLEECFENTLKEVNSKFHQLIKERQITLVGNLNENTIKEKINLGIGVIKDNQLYLSYLNNINIFLIHRTKQDFKIIDIKKIASNENSEGQETSNLFANLLSGEVNPPDFLFLANGNFLDFISTERIQKIISSLPLHKAAEYFKNSLLQHEGNNFAAIIIKSSHGDTQTDKEPASLTSITELNYTESITEKLLTPSFWNILKNLPHKLFVFFSRFKRRQKQPVKETLEQTVSGEIPTEISQVKPRGIWQSIWGFISNIFIKIYKGLKNFIANNQFLTARINNLKLKLHIKITLLKNFFKKIPNLSKILFFIAIIMIILFIYSIYYLKHQQKSTINQKEYQELTGKIEELKNQAESDLIYGDEAKARDEISEAQKLLATLPLESKKQKETNENLNNSLQTIIAKLRHITIISDPTLIADLSTLEENNIDIQNMVLDKNNIDVFNSFNNSNFVINLETRETKKYMTNLTDIGVIIRARSIDNKILLYHDKNAFIQYQDNKYSPYSVATPANGHLIDFVFYNARLYSLDLTSNQIYRQPQADTGFGPGVTWLKSSEDFKDIVAMSIDTNIWLLDKTGKILKFTKGRKQNFETTNLEPILEEPTKLFTSDGTKYLYILEPKNKRIVVLDKNGQLVIQYFSETFNNLRDFIIIEKEKKIFVANENKIYFFNLSHL</sequence>
<dbReference type="EMBL" id="MHIA01000004">
    <property type="protein sequence ID" value="OGY42899.1"/>
    <property type="molecule type" value="Genomic_DNA"/>
</dbReference>
<keyword evidence="1" id="KW-1133">Transmembrane helix</keyword>
<evidence type="ECO:0000256" key="1">
    <source>
        <dbReference type="SAM" id="Phobius"/>
    </source>
</evidence>
<evidence type="ECO:0000313" key="2">
    <source>
        <dbReference type="EMBL" id="OGY42899.1"/>
    </source>
</evidence>
<organism evidence="2 3">
    <name type="scientific">Candidatus Buchananbacteria bacterium RBG_13_39_9</name>
    <dbReference type="NCBI Taxonomy" id="1797531"/>
    <lineage>
        <taxon>Bacteria</taxon>
        <taxon>Candidatus Buchananiibacteriota</taxon>
    </lineage>
</organism>
<dbReference type="InterPro" id="IPR011042">
    <property type="entry name" value="6-blade_b-propeller_TolB-like"/>
</dbReference>
<dbReference type="Gene3D" id="2.120.10.30">
    <property type="entry name" value="TolB, C-terminal domain"/>
    <property type="match status" value="1"/>
</dbReference>
<dbReference type="Proteomes" id="UP000176260">
    <property type="component" value="Unassembled WGS sequence"/>
</dbReference>
<name>A0A1G1XS47_9BACT</name>
<gene>
    <name evidence="2" type="ORF">A2Y67_03450</name>
</gene>